<evidence type="ECO:0000313" key="8">
    <source>
        <dbReference type="Proteomes" id="UP000663801"/>
    </source>
</evidence>
<dbReference type="InterPro" id="IPR036365">
    <property type="entry name" value="PGBD-like_sf"/>
</dbReference>
<sequence>MRRGLAMVAAIGSLAATALFVGGGTASADPSADDWYQLRMCESTNRYDINTGNGYYGAYQFDLSTWRSVGGSGYPHEASATEQDYRALILYRNRGWSPWVCAGLVGLSEDGDARSKVQPPVPGNQGGGGGSEAPSDPAPAADPAPTNGAPAYPGRQFRLGDSSEELKSWQRQMGALGYGLTGTGYFGPNTQAAVLALQEKAGLNVVGYIGPKTWAAAWAAAPAPAPAAAPATGYVPASDEACQVGTGSAPAWPERQFVEGDTARELQCFQRQLGSRGYGLTGTGYYGDATKAAVVAFQQSQGINPSGIIGQRTWVAAWQG</sequence>
<evidence type="ECO:0000256" key="2">
    <source>
        <dbReference type="ARBA" id="ARBA00022801"/>
    </source>
</evidence>
<keyword evidence="8" id="KW-1185">Reference proteome</keyword>
<evidence type="ECO:0000259" key="5">
    <source>
        <dbReference type="Pfam" id="PF01471"/>
    </source>
</evidence>
<feature type="domain" description="Resuscitation-promoting factor core lysozyme-like" evidence="6">
    <location>
        <begin position="32"/>
        <end position="102"/>
    </location>
</feature>
<evidence type="ECO:0000313" key="7">
    <source>
        <dbReference type="EMBL" id="MBM9477554.1"/>
    </source>
</evidence>
<dbReference type="SUPFAM" id="SSF47090">
    <property type="entry name" value="PGBD-like"/>
    <property type="match status" value="2"/>
</dbReference>
<dbReference type="SUPFAM" id="SSF53955">
    <property type="entry name" value="Lysozyme-like"/>
    <property type="match status" value="1"/>
</dbReference>
<proteinExistence type="inferred from homology"/>
<dbReference type="Gene3D" id="1.10.530.10">
    <property type="match status" value="1"/>
</dbReference>
<keyword evidence="4" id="KW-0732">Signal</keyword>
<organism evidence="7 8">
    <name type="scientific">Nakamurella flavida</name>
    <dbReference type="NCBI Taxonomy" id="363630"/>
    <lineage>
        <taxon>Bacteria</taxon>
        <taxon>Bacillati</taxon>
        <taxon>Actinomycetota</taxon>
        <taxon>Actinomycetes</taxon>
        <taxon>Nakamurellales</taxon>
        <taxon>Nakamurellaceae</taxon>
        <taxon>Nakamurella</taxon>
    </lineage>
</organism>
<dbReference type="InterPro" id="IPR036366">
    <property type="entry name" value="PGBDSf"/>
</dbReference>
<feature type="region of interest" description="Disordered" evidence="3">
    <location>
        <begin position="112"/>
        <end position="158"/>
    </location>
</feature>
<dbReference type="InterPro" id="IPR010618">
    <property type="entry name" value="RPF"/>
</dbReference>
<feature type="domain" description="Peptidoglycan binding-like" evidence="5">
    <location>
        <begin position="269"/>
        <end position="315"/>
    </location>
</feature>
<dbReference type="Gene3D" id="1.10.101.10">
    <property type="entry name" value="PGBD-like superfamily/PGBD"/>
    <property type="match status" value="2"/>
</dbReference>
<dbReference type="CDD" id="cd13925">
    <property type="entry name" value="RPF"/>
    <property type="match status" value="1"/>
</dbReference>
<dbReference type="GO" id="GO:0016787">
    <property type="term" value="F:hydrolase activity"/>
    <property type="evidence" value="ECO:0007669"/>
    <property type="project" value="UniProtKB-KW"/>
</dbReference>
<reference evidence="7" key="1">
    <citation type="submission" date="2021-01" db="EMBL/GenBank/DDBJ databases">
        <title>KCTC 19127 draft genome.</title>
        <authorList>
            <person name="An D."/>
        </authorList>
    </citation>
    <scope>NUCLEOTIDE SEQUENCE</scope>
    <source>
        <strain evidence="7">KCTC 19127</strain>
    </source>
</reference>
<name>A0A939C627_9ACTN</name>
<dbReference type="InterPro" id="IPR023346">
    <property type="entry name" value="Lysozyme-like_dom_sf"/>
</dbReference>
<feature type="chain" id="PRO_5038064682" evidence="4">
    <location>
        <begin position="29"/>
        <end position="320"/>
    </location>
</feature>
<gene>
    <name evidence="7" type="ORF">JL107_13975</name>
</gene>
<evidence type="ECO:0000259" key="6">
    <source>
        <dbReference type="Pfam" id="PF06737"/>
    </source>
</evidence>
<evidence type="ECO:0000256" key="4">
    <source>
        <dbReference type="SAM" id="SignalP"/>
    </source>
</evidence>
<accession>A0A939C627</accession>
<comment type="similarity">
    <text evidence="1">Belongs to the transglycosylase family. Rpf subfamily.</text>
</comment>
<dbReference type="Pfam" id="PF01471">
    <property type="entry name" value="PG_binding_1"/>
    <property type="match status" value="2"/>
</dbReference>
<dbReference type="Proteomes" id="UP000663801">
    <property type="component" value="Unassembled WGS sequence"/>
</dbReference>
<comment type="caution">
    <text evidence="7">The sequence shown here is derived from an EMBL/GenBank/DDBJ whole genome shotgun (WGS) entry which is preliminary data.</text>
</comment>
<protein>
    <submittedName>
        <fullName evidence="7">Peptidoglycan-binding protein</fullName>
    </submittedName>
</protein>
<evidence type="ECO:0000256" key="3">
    <source>
        <dbReference type="SAM" id="MobiDB-lite"/>
    </source>
</evidence>
<keyword evidence="2" id="KW-0378">Hydrolase</keyword>
<feature type="signal peptide" evidence="4">
    <location>
        <begin position="1"/>
        <end position="28"/>
    </location>
</feature>
<dbReference type="Pfam" id="PF06737">
    <property type="entry name" value="Transglycosylas"/>
    <property type="match status" value="1"/>
</dbReference>
<evidence type="ECO:0000256" key="1">
    <source>
        <dbReference type="ARBA" id="ARBA00010830"/>
    </source>
</evidence>
<dbReference type="AlphaFoldDB" id="A0A939C627"/>
<dbReference type="InterPro" id="IPR002477">
    <property type="entry name" value="Peptidoglycan-bd-like"/>
</dbReference>
<dbReference type="EMBL" id="JAERWL010000011">
    <property type="protein sequence ID" value="MBM9477554.1"/>
    <property type="molecule type" value="Genomic_DNA"/>
</dbReference>
<feature type="domain" description="Peptidoglycan binding-like" evidence="5">
    <location>
        <begin position="163"/>
        <end position="216"/>
    </location>
</feature>